<dbReference type="STRING" id="1802603.A3F35_02855"/>
<keyword evidence="4" id="KW-0694">RNA-binding</keyword>
<evidence type="ECO:0000256" key="3">
    <source>
        <dbReference type="ARBA" id="ARBA00023274"/>
    </source>
</evidence>
<accession>A0A1G1WPG6</accession>
<dbReference type="GO" id="GO:0003735">
    <property type="term" value="F:structural constituent of ribosome"/>
    <property type="evidence" value="ECO:0007669"/>
    <property type="project" value="InterPro"/>
</dbReference>
<dbReference type="PANTHER" id="PTHR10986">
    <property type="entry name" value="39S RIBOSOMAL PROTEIN L20"/>
    <property type="match status" value="1"/>
</dbReference>
<comment type="function">
    <text evidence="4">Binds directly to 23S ribosomal RNA and is necessary for the in vitro assembly process of the 50S ribosomal subunit. It is not involved in the protein synthesizing functions of that subunit.</text>
</comment>
<evidence type="ECO:0000256" key="4">
    <source>
        <dbReference type="RuleBase" id="RU000560"/>
    </source>
</evidence>
<dbReference type="SUPFAM" id="SSF74731">
    <property type="entry name" value="Ribosomal protein L20"/>
    <property type="match status" value="1"/>
</dbReference>
<dbReference type="InterPro" id="IPR005813">
    <property type="entry name" value="Ribosomal_bL20"/>
</dbReference>
<name>A0A1G1WPG6_9BACT</name>
<dbReference type="Gene3D" id="1.10.1900.20">
    <property type="entry name" value="Ribosomal protein L20"/>
    <property type="match status" value="1"/>
</dbReference>
<comment type="caution">
    <text evidence="5">The sequence shown here is derived from an EMBL/GenBank/DDBJ whole genome shotgun (WGS) entry which is preliminary data.</text>
</comment>
<dbReference type="PRINTS" id="PR00062">
    <property type="entry name" value="RIBOSOMALL20"/>
</dbReference>
<protein>
    <recommendedName>
        <fullName evidence="4">50S ribosomal protein L20</fullName>
    </recommendedName>
</protein>
<proteinExistence type="inferred from homology"/>
<dbReference type="GO" id="GO:0006412">
    <property type="term" value="P:translation"/>
    <property type="evidence" value="ECO:0007669"/>
    <property type="project" value="InterPro"/>
</dbReference>
<sequence>MSRVKRGIIKRAKHKKVLEATKGFRGTKGRLYRVSKEAAMHAGQYAYAGRRLRRRDARTNWISTISAALEGSETTYSQFISALKSSKIEIDRKILAEIASNDPV</sequence>
<dbReference type="NCBIfam" id="TIGR01032">
    <property type="entry name" value="rplT_bact"/>
    <property type="match status" value="1"/>
</dbReference>
<dbReference type="Proteomes" id="UP000178068">
    <property type="component" value="Unassembled WGS sequence"/>
</dbReference>
<gene>
    <name evidence="5" type="ORF">A3F35_02855</name>
</gene>
<dbReference type="InterPro" id="IPR035566">
    <property type="entry name" value="Ribosomal_protein_bL20_C"/>
</dbReference>
<comment type="similarity">
    <text evidence="1 4">Belongs to the bacterial ribosomal protein bL20 family.</text>
</comment>
<keyword evidence="4" id="KW-0699">rRNA-binding</keyword>
<organism evidence="5 6">
    <name type="scientific">Candidatus Woykebacteria bacterium RIFCSPHIGHO2_12_FULL_45_10</name>
    <dbReference type="NCBI Taxonomy" id="1802603"/>
    <lineage>
        <taxon>Bacteria</taxon>
        <taxon>Candidatus Woykeibacteriota</taxon>
    </lineage>
</organism>
<dbReference type="Gene3D" id="6.10.160.10">
    <property type="match status" value="1"/>
</dbReference>
<dbReference type="EMBL" id="MHCZ01000027">
    <property type="protein sequence ID" value="OGY29594.1"/>
    <property type="molecule type" value="Genomic_DNA"/>
</dbReference>
<dbReference type="AlphaFoldDB" id="A0A1G1WPG6"/>
<dbReference type="GO" id="GO:1990904">
    <property type="term" value="C:ribonucleoprotein complex"/>
    <property type="evidence" value="ECO:0007669"/>
    <property type="project" value="UniProtKB-KW"/>
</dbReference>
<dbReference type="GO" id="GO:0019843">
    <property type="term" value="F:rRNA binding"/>
    <property type="evidence" value="ECO:0007669"/>
    <property type="project" value="UniProtKB-KW"/>
</dbReference>
<reference evidence="5 6" key="1">
    <citation type="journal article" date="2016" name="Nat. Commun.">
        <title>Thousands of microbial genomes shed light on interconnected biogeochemical processes in an aquifer system.</title>
        <authorList>
            <person name="Anantharaman K."/>
            <person name="Brown C.T."/>
            <person name="Hug L.A."/>
            <person name="Sharon I."/>
            <person name="Castelle C.J."/>
            <person name="Probst A.J."/>
            <person name="Thomas B.C."/>
            <person name="Singh A."/>
            <person name="Wilkins M.J."/>
            <person name="Karaoz U."/>
            <person name="Brodie E.L."/>
            <person name="Williams K.H."/>
            <person name="Hubbard S.S."/>
            <person name="Banfield J.F."/>
        </authorList>
    </citation>
    <scope>NUCLEOTIDE SEQUENCE [LARGE SCALE GENOMIC DNA]</scope>
</reference>
<keyword evidence="3 4" id="KW-0687">Ribonucleoprotein</keyword>
<keyword evidence="2 4" id="KW-0689">Ribosomal protein</keyword>
<dbReference type="GO" id="GO:0005840">
    <property type="term" value="C:ribosome"/>
    <property type="evidence" value="ECO:0007669"/>
    <property type="project" value="UniProtKB-KW"/>
</dbReference>
<dbReference type="Pfam" id="PF00453">
    <property type="entry name" value="Ribosomal_L20"/>
    <property type="match status" value="1"/>
</dbReference>
<evidence type="ECO:0000256" key="2">
    <source>
        <dbReference type="ARBA" id="ARBA00022980"/>
    </source>
</evidence>
<feature type="non-terminal residue" evidence="5">
    <location>
        <position position="104"/>
    </location>
</feature>
<evidence type="ECO:0000313" key="6">
    <source>
        <dbReference type="Proteomes" id="UP000178068"/>
    </source>
</evidence>
<dbReference type="CDD" id="cd07026">
    <property type="entry name" value="Ribosomal_L20"/>
    <property type="match status" value="1"/>
</dbReference>
<evidence type="ECO:0000313" key="5">
    <source>
        <dbReference type="EMBL" id="OGY29594.1"/>
    </source>
</evidence>
<evidence type="ECO:0000256" key="1">
    <source>
        <dbReference type="ARBA" id="ARBA00007698"/>
    </source>
</evidence>